<dbReference type="eggNOG" id="ENOG502QSK1">
    <property type="taxonomic scope" value="Eukaryota"/>
</dbReference>
<evidence type="ECO:0000313" key="2">
    <source>
        <dbReference type="Proteomes" id="UP000016923"/>
    </source>
</evidence>
<evidence type="ECO:0008006" key="3">
    <source>
        <dbReference type="Google" id="ProtNLM"/>
    </source>
</evidence>
<dbReference type="VEuPathDB" id="FungiDB:F503_06085"/>
<reference evidence="1 2" key="1">
    <citation type="journal article" date="2013" name="BMC Genomics">
        <title>The genome and transcriptome of the pine saprophyte Ophiostoma piceae, and a comparison with the bark beetle-associated pine pathogen Grosmannia clavigera.</title>
        <authorList>
            <person name="Haridas S."/>
            <person name="Wang Y."/>
            <person name="Lim L."/>
            <person name="Massoumi Alamouti S."/>
            <person name="Jackman S."/>
            <person name="Docking R."/>
            <person name="Robertson G."/>
            <person name="Birol I."/>
            <person name="Bohlmann J."/>
            <person name="Breuil C."/>
        </authorList>
    </citation>
    <scope>NUCLEOTIDE SEQUENCE [LARGE SCALE GENOMIC DNA]</scope>
    <source>
        <strain evidence="1 2">UAMH 11346</strain>
    </source>
</reference>
<dbReference type="EMBL" id="KE148146">
    <property type="protein sequence ID" value="EPE10990.1"/>
    <property type="molecule type" value="Genomic_DNA"/>
</dbReference>
<dbReference type="OrthoDB" id="10028886at2759"/>
<proteinExistence type="predicted"/>
<evidence type="ECO:0000313" key="1">
    <source>
        <dbReference type="EMBL" id="EPE10990.1"/>
    </source>
</evidence>
<sequence>MAGTLPLDIWWLVCEELTAGLDFDGLYNFARTCRTMANFALPSLYSIHELASASAEDASIIGKQKLATLWRAIILSSVGETAFPYCLWIQNLKLGDLKELLTDIAPNAGLRASFFHGCMAPYEMVLQLDPAATGSGKTTTHNRSTRRNRPRLDLQGISNKVGEDVTLFVKESAERDNRAVALTHLEGQYIPMDVLPAWTSRLATLMSLHIQDGSVIGEQVAVSIRDNCPKFRELTCFYCDGPSVDEDLASFFRTVRPNSLEVFSVSSKNRLGREALGALSLHASSLKKLVLSDLQGIAFEHVGALRPCTALAQLELEAERTAVVDWLHDYPESFADTVVWLGDCKELTDLKLRNVPGASRLLERVFKSANVQLKALDLTLIDADEEDDAKINFYKSLGKQEKLETFILRSDDVMLDYASVEHTQLINSMSKWRDLKVLDVMQTNLLEGDLEVLAASLENLEEISFDGDLMGDSVLESLLKMRKLKTVNITAGTVFTVEGLLAFINQLGVMSKTRVAARPLESALASSSHSGVNLVIMNQLLQAQISASEVQFLSEHAQSTRVGKIEIAHPEEEHESDFSD</sequence>
<dbReference type="HOGENOM" id="CLU_036208_0_0_1"/>
<dbReference type="InterPro" id="IPR032675">
    <property type="entry name" value="LRR_dom_sf"/>
</dbReference>
<dbReference type="OMA" id="KWALLWR"/>
<keyword evidence="2" id="KW-1185">Reference proteome</keyword>
<name>S3DBN6_OPHP1</name>
<accession>S3DBN6</accession>
<dbReference type="STRING" id="1262450.S3DBN6"/>
<gene>
    <name evidence="1" type="ORF">F503_06085</name>
</gene>
<dbReference type="SUPFAM" id="SSF52047">
    <property type="entry name" value="RNI-like"/>
    <property type="match status" value="1"/>
</dbReference>
<organism evidence="1 2">
    <name type="scientific">Ophiostoma piceae (strain UAMH 11346)</name>
    <name type="common">Sap stain fungus</name>
    <dbReference type="NCBI Taxonomy" id="1262450"/>
    <lineage>
        <taxon>Eukaryota</taxon>
        <taxon>Fungi</taxon>
        <taxon>Dikarya</taxon>
        <taxon>Ascomycota</taxon>
        <taxon>Pezizomycotina</taxon>
        <taxon>Sordariomycetes</taxon>
        <taxon>Sordariomycetidae</taxon>
        <taxon>Ophiostomatales</taxon>
        <taxon>Ophiostomataceae</taxon>
        <taxon>Ophiostoma</taxon>
    </lineage>
</organism>
<protein>
    <recommendedName>
        <fullName evidence="3">F-box domain-containing protein</fullName>
    </recommendedName>
</protein>
<dbReference type="Proteomes" id="UP000016923">
    <property type="component" value="Unassembled WGS sequence"/>
</dbReference>
<dbReference type="AlphaFoldDB" id="S3DBN6"/>
<dbReference type="Gene3D" id="3.80.10.10">
    <property type="entry name" value="Ribonuclease Inhibitor"/>
    <property type="match status" value="1"/>
</dbReference>